<keyword evidence="1 4" id="KW-0378">Hydrolase</keyword>
<dbReference type="GO" id="GO:0000403">
    <property type="term" value="F:Y-form DNA binding"/>
    <property type="evidence" value="ECO:0007669"/>
    <property type="project" value="TreeGrafter"/>
</dbReference>
<dbReference type="InterPro" id="IPR006935">
    <property type="entry name" value="Helicase/UvrB_N"/>
</dbReference>
<dbReference type="InterPro" id="IPR001650">
    <property type="entry name" value="Helicase_C-like"/>
</dbReference>
<dbReference type="InterPro" id="IPR014001">
    <property type="entry name" value="Helicase_ATP-bd"/>
</dbReference>
<dbReference type="SMART" id="SM00487">
    <property type="entry name" value="DEXDc"/>
    <property type="match status" value="1"/>
</dbReference>
<reference evidence="4" key="1">
    <citation type="submission" date="2022-07" db="EMBL/GenBank/DDBJ databases">
        <title>Phylogenomic reconstructions and comparative analyses of Kickxellomycotina fungi.</title>
        <authorList>
            <person name="Reynolds N.K."/>
            <person name="Stajich J.E."/>
            <person name="Barry K."/>
            <person name="Grigoriev I.V."/>
            <person name="Crous P."/>
            <person name="Smith M.E."/>
        </authorList>
    </citation>
    <scope>NUCLEOTIDE SEQUENCE</scope>
    <source>
        <strain evidence="4">NRRL 1566</strain>
    </source>
</reference>
<keyword evidence="5" id="KW-1185">Reference proteome</keyword>
<dbReference type="CDD" id="cd18799">
    <property type="entry name" value="SF2_C_EcoAI-like"/>
    <property type="match status" value="1"/>
</dbReference>
<proteinExistence type="predicted"/>
<dbReference type="Pfam" id="PF00271">
    <property type="entry name" value="Helicase_C"/>
    <property type="match status" value="1"/>
</dbReference>
<dbReference type="Proteomes" id="UP001139887">
    <property type="component" value="Unassembled WGS sequence"/>
</dbReference>
<dbReference type="InterPro" id="IPR027417">
    <property type="entry name" value="P-loop_NTPase"/>
</dbReference>
<dbReference type="InterPro" id="IPR050742">
    <property type="entry name" value="Helicase_Restrict-Modif_Enz"/>
</dbReference>
<dbReference type="AlphaFoldDB" id="A0A9W8LZ78"/>
<dbReference type="GO" id="GO:0036121">
    <property type="term" value="F:double-stranded DNA helicase activity"/>
    <property type="evidence" value="ECO:0007669"/>
    <property type="project" value="TreeGrafter"/>
</dbReference>
<dbReference type="EMBL" id="JANBUW010000494">
    <property type="protein sequence ID" value="KAJ2846616.1"/>
    <property type="molecule type" value="Genomic_DNA"/>
</dbReference>
<dbReference type="PANTHER" id="PTHR47396">
    <property type="entry name" value="TYPE I RESTRICTION ENZYME ECOKI R PROTEIN"/>
    <property type="match status" value="1"/>
</dbReference>
<dbReference type="GO" id="GO:0070125">
    <property type="term" value="P:mitochondrial translational elongation"/>
    <property type="evidence" value="ECO:0007669"/>
    <property type="project" value="TreeGrafter"/>
</dbReference>
<gene>
    <name evidence="4" type="primary">irc3</name>
    <name evidence="4" type="ORF">IWW36_004266</name>
</gene>
<keyword evidence="1 4" id="KW-0067">ATP-binding</keyword>
<feature type="domain" description="Helicase C-terminal" evidence="3">
    <location>
        <begin position="251"/>
        <end position="389"/>
    </location>
</feature>
<dbReference type="Pfam" id="PF04851">
    <property type="entry name" value="ResIII"/>
    <property type="match status" value="1"/>
</dbReference>
<dbReference type="GO" id="GO:0032042">
    <property type="term" value="P:mitochondrial DNA metabolic process"/>
    <property type="evidence" value="ECO:0007669"/>
    <property type="project" value="TreeGrafter"/>
</dbReference>
<dbReference type="SUPFAM" id="SSF52540">
    <property type="entry name" value="P-loop containing nucleoside triphosphate hydrolases"/>
    <property type="match status" value="1"/>
</dbReference>
<dbReference type="GO" id="GO:0005759">
    <property type="term" value="C:mitochondrial matrix"/>
    <property type="evidence" value="ECO:0007669"/>
    <property type="project" value="TreeGrafter"/>
</dbReference>
<name>A0A9W8LZ78_9FUNG</name>
<evidence type="ECO:0000313" key="5">
    <source>
        <dbReference type="Proteomes" id="UP001139887"/>
    </source>
</evidence>
<dbReference type="GO" id="GO:0016787">
    <property type="term" value="F:hydrolase activity"/>
    <property type="evidence" value="ECO:0007669"/>
    <property type="project" value="InterPro"/>
</dbReference>
<evidence type="ECO:0000259" key="2">
    <source>
        <dbReference type="PROSITE" id="PS51192"/>
    </source>
</evidence>
<dbReference type="OrthoDB" id="16911at2759"/>
<dbReference type="PROSITE" id="PS51192">
    <property type="entry name" value="HELICASE_ATP_BIND_1"/>
    <property type="match status" value="1"/>
</dbReference>
<dbReference type="PANTHER" id="PTHR47396:SF1">
    <property type="entry name" value="ATP-DEPENDENT HELICASE IRC3-RELATED"/>
    <property type="match status" value="1"/>
</dbReference>
<feature type="domain" description="Helicase ATP-binding" evidence="2">
    <location>
        <begin position="37"/>
        <end position="198"/>
    </location>
</feature>
<evidence type="ECO:0000256" key="1">
    <source>
        <dbReference type="ARBA" id="ARBA00022806"/>
    </source>
</evidence>
<dbReference type="GO" id="GO:0005524">
    <property type="term" value="F:ATP binding"/>
    <property type="evidence" value="ECO:0007669"/>
    <property type="project" value="InterPro"/>
</dbReference>
<dbReference type="Gene3D" id="3.40.50.300">
    <property type="entry name" value="P-loop containing nucleotide triphosphate hydrolases"/>
    <property type="match status" value="2"/>
</dbReference>
<evidence type="ECO:0000259" key="3">
    <source>
        <dbReference type="PROSITE" id="PS51194"/>
    </source>
</evidence>
<accession>A0A9W8LZ78</accession>
<dbReference type="PROSITE" id="PS51194">
    <property type="entry name" value="HELICASE_CTER"/>
    <property type="match status" value="1"/>
</dbReference>
<comment type="caution">
    <text evidence="4">The sequence shown here is derived from an EMBL/GenBank/DDBJ whole genome shotgun (WGS) entry which is preliminary data.</text>
</comment>
<keyword evidence="1 4" id="KW-0547">Nucleotide-binding</keyword>
<dbReference type="GO" id="GO:0061749">
    <property type="term" value="F:forked DNA-dependent helicase activity"/>
    <property type="evidence" value="ECO:0007669"/>
    <property type="project" value="TreeGrafter"/>
</dbReference>
<organism evidence="4 5">
    <name type="scientific">Coemansia brasiliensis</name>
    <dbReference type="NCBI Taxonomy" id="2650707"/>
    <lineage>
        <taxon>Eukaryota</taxon>
        <taxon>Fungi</taxon>
        <taxon>Fungi incertae sedis</taxon>
        <taxon>Zoopagomycota</taxon>
        <taxon>Kickxellomycotina</taxon>
        <taxon>Kickxellomycetes</taxon>
        <taxon>Kickxellales</taxon>
        <taxon>Kickxellaceae</taxon>
        <taxon>Coemansia</taxon>
    </lineage>
</organism>
<sequence>MIFKYLCTISSFRLHAHGRSLHTLRPYQQECIDKCLDSLKNGIWRQAVSLPVGSGKTVVFSNLIQRIPAPTSMATKTLVLAHREELLVQAARQIQRASPNLVVEIDQGTRMANPAADVVVASVPTLGRQDSPRLLRHDPQRYKCIVIDEAHHAAASTYGRILDHFASNSKIFIWGCSATLHRHDGLGLSDVFDKIVYQKRFIEMIRERWLSHMRVITVRTATQLNAVRNYAGEFSTGSLSHAVNQRERNLAVVQAYQSLAADRKSVLVFAVDVAHAKALTQTFNRYHINAHYVLGSTGASERERILFEFREGKIPVVVNCGILTEGTDIPNIDCVIMARPTRSPVLFQQMLGRGMRLHPGKSDCLIVDFVDSFKHDAAQVTVPTLLGLDPSLVLDCSDNILDENALRRKNQSERDAGNEIADEREAKFIETVHNFEESLNEQILPKALSSLKALGYRAHVHLNPLRFFELGKKPATMSDTKFSNQLEVVSSGDTNLAALSRFAWVCLSSDRYLLNVGSKMYYVTRKDSLWYGSTRNLRQYVISGSRKMHYTKEQQIGLRAETLAMAIKGMDSLVGSSLSNTMKKQLFWTANWRCKPPTCKQVSMLSKLGIRVPESVKRLADPENQSGVCRPASALKDDSNLQFTSRQTRLTRGSAANLILRLTHGSSKQWKQFESAKERLQDIQQRRESAAAANAIWTG</sequence>
<keyword evidence="1 4" id="KW-0347">Helicase</keyword>
<dbReference type="SMART" id="SM00490">
    <property type="entry name" value="HELICc"/>
    <property type="match status" value="1"/>
</dbReference>
<evidence type="ECO:0000313" key="4">
    <source>
        <dbReference type="EMBL" id="KAJ2846616.1"/>
    </source>
</evidence>
<protein>
    <submittedName>
        <fullName evidence="4">DEAD DEAH box helicase</fullName>
    </submittedName>
</protein>